<name>A0A3M8ST89_9GAMM</name>
<evidence type="ECO:0000259" key="2">
    <source>
        <dbReference type="Pfam" id="PF13480"/>
    </source>
</evidence>
<dbReference type="SUPFAM" id="SSF55729">
    <property type="entry name" value="Acyl-CoA N-acyltransferases (Nat)"/>
    <property type="match status" value="1"/>
</dbReference>
<proteinExistence type="predicted"/>
<gene>
    <name evidence="3" type="ORF">EER27_15705</name>
</gene>
<evidence type="ECO:0000313" key="4">
    <source>
        <dbReference type="Proteomes" id="UP000267049"/>
    </source>
</evidence>
<keyword evidence="4" id="KW-1185">Reference proteome</keyword>
<feature type="compositionally biased region" description="Basic residues" evidence="1">
    <location>
        <begin position="9"/>
        <end position="18"/>
    </location>
</feature>
<dbReference type="InterPro" id="IPR038740">
    <property type="entry name" value="BioF2-like_GNAT_dom"/>
</dbReference>
<dbReference type="InterPro" id="IPR016181">
    <property type="entry name" value="Acyl_CoA_acyltransferase"/>
</dbReference>
<comment type="caution">
    <text evidence="3">The sequence shown here is derived from an EMBL/GenBank/DDBJ whole genome shotgun (WGS) entry which is preliminary data.</text>
</comment>
<sequence>MRPTEPCRRARPPQRPRRVSTGEGAPLGWPRGPGMGITVRWGGIEDLDAHTYAAWSELGERAREATPFLMPQFIVPAARWLSPRPLRVALFQRGRELVGVGCFSAERPNPFAPVPHLLAYCTLHSFRTGLLVAPDEADGVAHALLAATRYGPLRGHAIALRAVPEDDDGFAALRRAACDAGGAWRELSRFARPILHLAPDTTAVDGISHKLLKSLRRHRRRLAEQAPYSSRLVRAGPELRAATERHLSLEHHGWKGERGSSMLSCPASTAFFRELVERFDAIGAVVFSEVLAGDEVVGSSSNLLVGRTLSAFKIGWHPARARYSPGLLTELALLESIETTWPHVEKFDSNAAQDSYLSQMLPHSEAIVSGFVATGRTGRLALGAGRVAHPFARALGLQPWHVPRPGRLTLPQA</sequence>
<feature type="region of interest" description="Disordered" evidence="1">
    <location>
        <begin position="1"/>
        <end position="31"/>
    </location>
</feature>
<dbReference type="GO" id="GO:0016740">
    <property type="term" value="F:transferase activity"/>
    <property type="evidence" value="ECO:0007669"/>
    <property type="project" value="UniProtKB-KW"/>
</dbReference>
<evidence type="ECO:0000256" key="1">
    <source>
        <dbReference type="SAM" id="MobiDB-lite"/>
    </source>
</evidence>
<organism evidence="3 4">
    <name type="scientific">Montanilutibacter psychrotolerans</name>
    <dbReference type="NCBI Taxonomy" id="1327343"/>
    <lineage>
        <taxon>Bacteria</taxon>
        <taxon>Pseudomonadati</taxon>
        <taxon>Pseudomonadota</taxon>
        <taxon>Gammaproteobacteria</taxon>
        <taxon>Lysobacterales</taxon>
        <taxon>Lysobacteraceae</taxon>
        <taxon>Montanilutibacter</taxon>
    </lineage>
</organism>
<accession>A0A3M8ST89</accession>
<feature type="domain" description="BioF2-like acetyltransferase" evidence="2">
    <location>
        <begin position="210"/>
        <end position="338"/>
    </location>
</feature>
<dbReference type="AlphaFoldDB" id="A0A3M8ST89"/>
<protein>
    <submittedName>
        <fullName evidence="3">GNAT family N-acetyltransferase</fullName>
    </submittedName>
</protein>
<dbReference type="OrthoDB" id="209057at2"/>
<evidence type="ECO:0000313" key="3">
    <source>
        <dbReference type="EMBL" id="RNF82090.1"/>
    </source>
</evidence>
<dbReference type="EMBL" id="RIBS01000010">
    <property type="protein sequence ID" value="RNF82090.1"/>
    <property type="molecule type" value="Genomic_DNA"/>
</dbReference>
<dbReference type="Proteomes" id="UP000267049">
    <property type="component" value="Unassembled WGS sequence"/>
</dbReference>
<dbReference type="Pfam" id="PF13480">
    <property type="entry name" value="Acetyltransf_6"/>
    <property type="match status" value="1"/>
</dbReference>
<reference evidence="3 4" key="1">
    <citation type="submission" date="2018-11" db="EMBL/GenBank/DDBJ databases">
        <title>Lysobacter cryohumiis sp. nov., isolated from soil in the Tianshan Mountains, Xinjiang, China.</title>
        <authorList>
            <person name="Luo Y."/>
            <person name="Sheng H."/>
        </authorList>
    </citation>
    <scope>NUCLEOTIDE SEQUENCE [LARGE SCALE GENOMIC DNA]</scope>
    <source>
        <strain evidence="3 4">ZS60</strain>
    </source>
</reference>
<keyword evidence="3" id="KW-0808">Transferase</keyword>